<evidence type="ECO:0000256" key="6">
    <source>
        <dbReference type="ARBA" id="ARBA00035157"/>
    </source>
</evidence>
<dbReference type="SUPFAM" id="SSF54814">
    <property type="entry name" value="Prokaryotic type KH domain (KH-domain type II)"/>
    <property type="match status" value="1"/>
</dbReference>
<accession>A0A6G9IET3</accession>
<feature type="domain" description="Small ribosomal subunit protein uS3 C-terminal" evidence="8">
    <location>
        <begin position="148"/>
        <end position="205"/>
    </location>
</feature>
<dbReference type="GO" id="GO:0005739">
    <property type="term" value="C:mitochondrion"/>
    <property type="evidence" value="ECO:0007669"/>
    <property type="project" value="UniProtKB-SubCell"/>
</dbReference>
<gene>
    <name evidence="9" type="primary">rps3</name>
</gene>
<reference evidence="9" key="1">
    <citation type="submission" date="2019-03" db="EMBL/GenBank/DDBJ databases">
        <authorList>
            <person name="Cox C."/>
        </authorList>
    </citation>
    <scope>NUCLEOTIDE SEQUENCE</scope>
</reference>
<evidence type="ECO:0000256" key="2">
    <source>
        <dbReference type="ARBA" id="ARBA00010761"/>
    </source>
</evidence>
<dbReference type="Gene3D" id="3.30.1140.32">
    <property type="entry name" value="Ribosomal protein S3, C-terminal domain"/>
    <property type="match status" value="1"/>
</dbReference>
<dbReference type="InterPro" id="IPR009019">
    <property type="entry name" value="KH_sf_prok-type"/>
</dbReference>
<evidence type="ECO:0000256" key="7">
    <source>
        <dbReference type="ARBA" id="ARBA00035414"/>
    </source>
</evidence>
<dbReference type="GO" id="GO:1990904">
    <property type="term" value="C:ribonucleoprotein complex"/>
    <property type="evidence" value="ECO:0007669"/>
    <property type="project" value="UniProtKB-KW"/>
</dbReference>
<proteinExistence type="inferred from homology"/>
<dbReference type="SUPFAM" id="SSF54821">
    <property type="entry name" value="Ribosomal protein S3 C-terminal domain"/>
    <property type="match status" value="1"/>
</dbReference>
<dbReference type="InterPro" id="IPR001351">
    <property type="entry name" value="Ribosomal_uS3_C"/>
</dbReference>
<dbReference type="GO" id="GO:0005840">
    <property type="term" value="C:ribosome"/>
    <property type="evidence" value="ECO:0007669"/>
    <property type="project" value="UniProtKB-KW"/>
</dbReference>
<name>A0A6G9IET3_9VIRI</name>
<dbReference type="InterPro" id="IPR036419">
    <property type="entry name" value="Ribosomal_S3_C_sf"/>
</dbReference>
<sequence>MSQKINPIAVRLKFNRTSDSSWFSDYYYSSLLFLDFNFQNYLKSITDKVGSKNGFQMQKCIIYHLPKKSTAHIKNTLSFQTNNLVKINPINISNLFQSASLVAQEIAWKLEQKKSFRTICRTLFLNLRPLLADGPVMDIKKIYKKNRYIKGIRISCSGRLNGAEIAKTECKKYSETSLHVFSDKIDYAFVKALTPYGILGIKVWISYVK</sequence>
<dbReference type="EMBL" id="MK720948">
    <property type="protein sequence ID" value="QIQ22972.1"/>
    <property type="molecule type" value="Genomic_DNA"/>
</dbReference>
<keyword evidence="4 9" id="KW-0496">Mitochondrion</keyword>
<evidence type="ECO:0000256" key="1">
    <source>
        <dbReference type="ARBA" id="ARBA00004173"/>
    </source>
</evidence>
<organism evidence="9">
    <name type="scientific">Roya anglica</name>
    <dbReference type="NCBI Taxonomy" id="43943"/>
    <lineage>
        <taxon>Eukaryota</taxon>
        <taxon>Viridiplantae</taxon>
        <taxon>Streptophyta</taxon>
        <taxon>Zygnematophyceae</taxon>
        <taxon>Zygnematophycidae</taxon>
        <taxon>Zygnematales</taxon>
        <taxon>Mesotaeniaceae</taxon>
        <taxon>Roya</taxon>
    </lineage>
</organism>
<evidence type="ECO:0000256" key="3">
    <source>
        <dbReference type="ARBA" id="ARBA00022980"/>
    </source>
</evidence>
<dbReference type="GeneID" id="54116005"/>
<dbReference type="AlphaFoldDB" id="A0A6G9IET3"/>
<dbReference type="GO" id="GO:0003723">
    <property type="term" value="F:RNA binding"/>
    <property type="evidence" value="ECO:0007669"/>
    <property type="project" value="InterPro"/>
</dbReference>
<dbReference type="PANTHER" id="PTHR35928">
    <property type="entry name" value="RIBOSOMAL PROTEIN S3, MITOCHONDRIAL"/>
    <property type="match status" value="1"/>
</dbReference>
<comment type="subcellular location">
    <subcellularLocation>
        <location evidence="1">Mitochondrion</location>
    </subcellularLocation>
</comment>
<dbReference type="RefSeq" id="YP_009755733.1">
    <property type="nucleotide sequence ID" value="NC_046950.1"/>
</dbReference>
<evidence type="ECO:0000259" key="8">
    <source>
        <dbReference type="Pfam" id="PF00189"/>
    </source>
</evidence>
<keyword evidence="3 9" id="KW-0689">Ribosomal protein</keyword>
<evidence type="ECO:0000256" key="4">
    <source>
        <dbReference type="ARBA" id="ARBA00023128"/>
    </source>
</evidence>
<comment type="similarity">
    <text evidence="2">Belongs to the universal ribosomal protein uS3 family.</text>
</comment>
<dbReference type="PANTHER" id="PTHR35928:SF2">
    <property type="entry name" value="SMALL RIBOSOMAL SUBUNIT PROTEIN US3M"/>
    <property type="match status" value="1"/>
</dbReference>
<protein>
    <recommendedName>
        <fullName evidence="6">Small ribosomal subunit protein uS3m</fullName>
    </recommendedName>
    <alternativeName>
        <fullName evidence="7">Ribosomal protein S3, mitochondrial</fullName>
    </alternativeName>
</protein>
<evidence type="ECO:0000256" key="5">
    <source>
        <dbReference type="ARBA" id="ARBA00023274"/>
    </source>
</evidence>
<dbReference type="GO" id="GO:0006412">
    <property type="term" value="P:translation"/>
    <property type="evidence" value="ECO:0007669"/>
    <property type="project" value="InterPro"/>
</dbReference>
<geneLocation type="mitochondrion" evidence="9"/>
<evidence type="ECO:0000313" key="9">
    <source>
        <dbReference type="EMBL" id="QIQ22972.1"/>
    </source>
</evidence>
<dbReference type="Pfam" id="PF00189">
    <property type="entry name" value="Ribosomal_S3_C"/>
    <property type="match status" value="1"/>
</dbReference>
<keyword evidence="5" id="KW-0687">Ribonucleoprotein</keyword>
<dbReference type="GO" id="GO:0003735">
    <property type="term" value="F:structural constituent of ribosome"/>
    <property type="evidence" value="ECO:0007669"/>
    <property type="project" value="InterPro"/>
</dbReference>
<dbReference type="InterPro" id="IPR044954">
    <property type="entry name" value="Ribosomal_uS3m_plant"/>
</dbReference>